<feature type="signal peptide" evidence="1">
    <location>
        <begin position="1"/>
        <end position="21"/>
    </location>
</feature>
<gene>
    <name evidence="2" type="ORF">KM029_22545</name>
</gene>
<dbReference type="RefSeq" id="WP_144076064.1">
    <property type="nucleotide sequence ID" value="NZ_CP076129.1"/>
</dbReference>
<name>A0ABX8H189_9BACT</name>
<proteinExistence type="predicted"/>
<reference evidence="2 3" key="1">
    <citation type="submission" date="2021-05" db="EMBL/GenBank/DDBJ databases">
        <title>Comparative genomic studies on the polysaccharide-degrading batcterial strains of the Flammeovirga genus.</title>
        <authorList>
            <person name="Zewei F."/>
            <person name="Zheng Z."/>
            <person name="Yu L."/>
            <person name="Ruyue G."/>
            <person name="Yanhong M."/>
            <person name="Yuanyuan C."/>
            <person name="Jingyan G."/>
            <person name="Wenjun H."/>
        </authorList>
    </citation>
    <scope>NUCLEOTIDE SEQUENCE [LARGE SCALE GENOMIC DNA]</scope>
    <source>
        <strain evidence="2 3">YS10</strain>
    </source>
</reference>
<dbReference type="EMBL" id="CP076129">
    <property type="protein sequence ID" value="QWG09389.1"/>
    <property type="molecule type" value="Genomic_DNA"/>
</dbReference>
<organism evidence="2 3">
    <name type="scientific">Flammeovirga kamogawensis</name>
    <dbReference type="NCBI Taxonomy" id="373891"/>
    <lineage>
        <taxon>Bacteria</taxon>
        <taxon>Pseudomonadati</taxon>
        <taxon>Bacteroidota</taxon>
        <taxon>Cytophagia</taxon>
        <taxon>Cytophagales</taxon>
        <taxon>Flammeovirgaceae</taxon>
        <taxon>Flammeovirga</taxon>
    </lineage>
</organism>
<keyword evidence="3" id="KW-1185">Reference proteome</keyword>
<keyword evidence="1" id="KW-0732">Signal</keyword>
<accession>A0ABX8H189</accession>
<feature type="chain" id="PRO_5047427792" description="PKD domain-containing protein" evidence="1">
    <location>
        <begin position="22"/>
        <end position="308"/>
    </location>
</feature>
<evidence type="ECO:0000256" key="1">
    <source>
        <dbReference type="SAM" id="SignalP"/>
    </source>
</evidence>
<dbReference type="PROSITE" id="PS51257">
    <property type="entry name" value="PROKAR_LIPOPROTEIN"/>
    <property type="match status" value="1"/>
</dbReference>
<dbReference type="Proteomes" id="UP000682802">
    <property type="component" value="Chromosome 2"/>
</dbReference>
<evidence type="ECO:0008006" key="4">
    <source>
        <dbReference type="Google" id="ProtNLM"/>
    </source>
</evidence>
<sequence length="308" mass="34201">MKKIKTIVLSTLAILSFSCQNSDTESIENPSDYIPIENPNATPYITEVVDFSPAPGQFINYTTNAETKENIIGNSNQFMSLGAFGGSVTFKFDHSILTTDGNDLAIYGNSFNGSSEPGIVMVCQDLNHNGKVDNDEPWYQLKGSEYTKSSTKHQFSITYYKPSATENQHIINYTSSYNGTEENGTMDFTAVIPYHNHPMFPAEYTENEITFTGTLLASNTTKDGDVYYNNKYDWGYADNAGYENEGELRGADLFDFKNAVDINGQAVQLNAVDFIKVYTCTKDVTGWLGERSTEIIKAADISLLTNEN</sequence>
<protein>
    <recommendedName>
        <fullName evidence="4">PKD domain-containing protein</fullName>
    </recommendedName>
</protein>
<evidence type="ECO:0000313" key="3">
    <source>
        <dbReference type="Proteomes" id="UP000682802"/>
    </source>
</evidence>
<evidence type="ECO:0000313" key="2">
    <source>
        <dbReference type="EMBL" id="QWG09389.1"/>
    </source>
</evidence>